<accession>A0A1G8CMQ1</accession>
<dbReference type="STRING" id="930129.SAMN05216352_101374"/>
<sequence length="72" mass="8068">MLEFISFAMLAGFIGMKHGIDGDHVAAIADMVGAEKKRQKQVSLGLMYAIGHGFIVVIYWFSHYLFWCKSSP</sequence>
<protein>
    <submittedName>
        <fullName evidence="2">High-affinity nickel-transport protein</fullName>
    </submittedName>
</protein>
<keyword evidence="1" id="KW-0472">Membrane</keyword>
<keyword evidence="1" id="KW-0812">Transmembrane</keyword>
<dbReference type="Proteomes" id="UP000199017">
    <property type="component" value="Unassembled WGS sequence"/>
</dbReference>
<gene>
    <name evidence="2" type="ORF">SAMN05216352_101374</name>
</gene>
<organism evidence="2 3">
    <name type="scientific">Alteribacillus bidgolensis</name>
    <dbReference type="NCBI Taxonomy" id="930129"/>
    <lineage>
        <taxon>Bacteria</taxon>
        <taxon>Bacillati</taxon>
        <taxon>Bacillota</taxon>
        <taxon>Bacilli</taxon>
        <taxon>Bacillales</taxon>
        <taxon>Bacillaceae</taxon>
        <taxon>Alteribacillus</taxon>
    </lineage>
</organism>
<name>A0A1G8CMQ1_9BACI</name>
<evidence type="ECO:0000256" key="1">
    <source>
        <dbReference type="SAM" id="Phobius"/>
    </source>
</evidence>
<evidence type="ECO:0000313" key="3">
    <source>
        <dbReference type="Proteomes" id="UP000199017"/>
    </source>
</evidence>
<dbReference type="AlphaFoldDB" id="A0A1G8CMQ1"/>
<reference evidence="2 3" key="1">
    <citation type="submission" date="2016-10" db="EMBL/GenBank/DDBJ databases">
        <authorList>
            <person name="de Groot N.N."/>
        </authorList>
    </citation>
    <scope>NUCLEOTIDE SEQUENCE [LARGE SCALE GENOMIC DNA]</scope>
    <source>
        <strain evidence="3">P4B,CCM 7963,CECT 7998,DSM 25260,IBRC-M 10614,KCTC 13821</strain>
    </source>
</reference>
<feature type="transmembrane region" description="Helical" evidence="1">
    <location>
        <begin position="46"/>
        <end position="67"/>
    </location>
</feature>
<keyword evidence="1" id="KW-1133">Transmembrane helix</keyword>
<keyword evidence="3" id="KW-1185">Reference proteome</keyword>
<dbReference type="EMBL" id="FNDU01000001">
    <property type="protein sequence ID" value="SDH46563.1"/>
    <property type="molecule type" value="Genomic_DNA"/>
</dbReference>
<evidence type="ECO:0000313" key="2">
    <source>
        <dbReference type="EMBL" id="SDH46563.1"/>
    </source>
</evidence>
<proteinExistence type="predicted"/>